<organism evidence="4 5">
    <name type="scientific">Guyanagaster necrorhizus</name>
    <dbReference type="NCBI Taxonomy" id="856835"/>
    <lineage>
        <taxon>Eukaryota</taxon>
        <taxon>Fungi</taxon>
        <taxon>Dikarya</taxon>
        <taxon>Basidiomycota</taxon>
        <taxon>Agaricomycotina</taxon>
        <taxon>Agaricomycetes</taxon>
        <taxon>Agaricomycetidae</taxon>
        <taxon>Agaricales</taxon>
        <taxon>Marasmiineae</taxon>
        <taxon>Physalacriaceae</taxon>
        <taxon>Guyanagaster</taxon>
    </lineage>
</organism>
<reference evidence="4" key="1">
    <citation type="submission" date="2020-11" db="EMBL/GenBank/DDBJ databases">
        <title>Adaptations for nitrogen fixation in a non-lichenized fungal sporocarp promotes dispersal by wood-feeding termites.</title>
        <authorList>
            <consortium name="DOE Joint Genome Institute"/>
            <person name="Koch R.A."/>
            <person name="Yoon G."/>
            <person name="Arayal U."/>
            <person name="Lail K."/>
            <person name="Amirebrahimi M."/>
            <person name="Labutti K."/>
            <person name="Lipzen A."/>
            <person name="Riley R."/>
            <person name="Barry K."/>
            <person name="Henrissat B."/>
            <person name="Grigoriev I.V."/>
            <person name="Herr J.R."/>
            <person name="Aime M.C."/>
        </authorList>
    </citation>
    <scope>NUCLEOTIDE SEQUENCE</scope>
    <source>
        <strain evidence="4">MCA 3950</strain>
    </source>
</reference>
<dbReference type="AlphaFoldDB" id="A0A9P7VSS8"/>
<sequence>MHSNLIKAPWIVQISLVKSKDHDHPASFSTFLFGNSKPQCKIAGSRPMNKLRQVILHNAIHDVAVSVDLVYAITVLAESSLKLFLTELFLGTVKVKLDVEFFQEIGDGIGILKIDIAGSGCVGGSPKCDEYRDLSDRLNLTRAEGEKWIVNFIRETRMGADTKIDLEKNVIQISRPPLPIYQSMIEKTRGLAIRTQALGAAVARTG</sequence>
<dbReference type="GO" id="GO:0003743">
    <property type="term" value="F:translation initiation factor activity"/>
    <property type="evidence" value="ECO:0007669"/>
    <property type="project" value="UniProtKB-KW"/>
</dbReference>
<accession>A0A9P7VSS8</accession>
<comment type="caution">
    <text evidence="4">The sequence shown here is derived from an EMBL/GenBank/DDBJ whole genome shotgun (WGS) entry which is preliminary data.</text>
</comment>
<evidence type="ECO:0000256" key="2">
    <source>
        <dbReference type="ARBA" id="ARBA00022540"/>
    </source>
</evidence>
<keyword evidence="5" id="KW-1185">Reference proteome</keyword>
<proteinExistence type="predicted"/>
<keyword evidence="1" id="KW-0963">Cytoplasm</keyword>
<dbReference type="Pfam" id="PF21357">
    <property type="entry name" value="EIF3E_C"/>
    <property type="match status" value="1"/>
</dbReference>
<evidence type="ECO:0000256" key="3">
    <source>
        <dbReference type="ARBA" id="ARBA00022917"/>
    </source>
</evidence>
<dbReference type="OrthoDB" id="417252at2759"/>
<dbReference type="EMBL" id="MU250535">
    <property type="protein sequence ID" value="KAG7446035.1"/>
    <property type="molecule type" value="Genomic_DNA"/>
</dbReference>
<dbReference type="GO" id="GO:0005852">
    <property type="term" value="C:eukaryotic translation initiation factor 3 complex"/>
    <property type="evidence" value="ECO:0007669"/>
    <property type="project" value="InterPro"/>
</dbReference>
<evidence type="ECO:0000313" key="4">
    <source>
        <dbReference type="EMBL" id="KAG7446035.1"/>
    </source>
</evidence>
<gene>
    <name evidence="4" type="ORF">BT62DRAFT_994396</name>
</gene>
<evidence type="ECO:0000313" key="5">
    <source>
        <dbReference type="Proteomes" id="UP000812287"/>
    </source>
</evidence>
<dbReference type="GeneID" id="66112760"/>
<dbReference type="PANTHER" id="PTHR10317">
    <property type="entry name" value="EUKARYOTIC TRANSLATION INITIATION FACTOR 3 SUBUNIT E"/>
    <property type="match status" value="1"/>
</dbReference>
<dbReference type="Proteomes" id="UP000812287">
    <property type="component" value="Unassembled WGS sequence"/>
</dbReference>
<keyword evidence="3" id="KW-0648">Protein biosynthesis</keyword>
<protein>
    <submittedName>
        <fullName evidence="4">Uncharacterized protein</fullName>
    </submittedName>
</protein>
<evidence type="ECO:0000256" key="1">
    <source>
        <dbReference type="ARBA" id="ARBA00022490"/>
    </source>
</evidence>
<keyword evidence="2" id="KW-0396">Initiation factor</keyword>
<dbReference type="RefSeq" id="XP_043039535.1">
    <property type="nucleotide sequence ID" value="XM_043190463.1"/>
</dbReference>
<name>A0A9P7VSS8_9AGAR</name>
<dbReference type="InterPro" id="IPR016650">
    <property type="entry name" value="eIF3e"/>
</dbReference>